<organism evidence="7 8">
    <name type="scientific">Durusdinium trenchii</name>
    <dbReference type="NCBI Taxonomy" id="1381693"/>
    <lineage>
        <taxon>Eukaryota</taxon>
        <taxon>Sar</taxon>
        <taxon>Alveolata</taxon>
        <taxon>Dinophyceae</taxon>
        <taxon>Suessiales</taxon>
        <taxon>Symbiodiniaceae</taxon>
        <taxon>Durusdinium</taxon>
    </lineage>
</organism>
<proteinExistence type="inferred from homology"/>
<evidence type="ECO:0000259" key="6">
    <source>
        <dbReference type="Pfam" id="PF00884"/>
    </source>
</evidence>
<feature type="compositionally biased region" description="Polar residues" evidence="5">
    <location>
        <begin position="917"/>
        <end position="927"/>
    </location>
</feature>
<dbReference type="PANTHER" id="PTHR42693:SF53">
    <property type="entry name" value="ENDO-4-O-SULFATASE"/>
    <property type="match status" value="1"/>
</dbReference>
<dbReference type="Gene3D" id="3.30.1120.10">
    <property type="match status" value="2"/>
</dbReference>
<evidence type="ECO:0000256" key="3">
    <source>
        <dbReference type="ARBA" id="ARBA00022801"/>
    </source>
</evidence>
<evidence type="ECO:0000256" key="1">
    <source>
        <dbReference type="ARBA" id="ARBA00008779"/>
    </source>
</evidence>
<feature type="domain" description="Sulfatase N-terminal" evidence="6">
    <location>
        <begin position="243"/>
        <end position="288"/>
    </location>
</feature>
<dbReference type="InterPro" id="IPR050738">
    <property type="entry name" value="Sulfatase"/>
</dbReference>
<evidence type="ECO:0000256" key="5">
    <source>
        <dbReference type="SAM" id="MobiDB-lite"/>
    </source>
</evidence>
<sequence>MTTTIRHYPQALACIATLVGAIAVGHVCRAEGRPNVVIVLADDLGYGDLRAYGGEIPTPHLDRLASDGIRFTDFHSSGNVCSPTRAGLLTGRYQHRAGISGVVYADAKNPTHFAGLQSTEITLPELLRDHGYETALFGKWHLGYYPQYNPVNHGFRDFRGYISGNVDYHTHLDNQLRDDWWHGRQLKPEPGYSTHLIAKYADEFIRARGSSCARSQSSTPNRRRSVREIYRDMLVELDESVGRKGTDWEGGHRVPAIAWWPGKCMPAVSSEIVSSLDLMPTVLDVTGIAPPSDRELDGQSLKAHILEGEPLGNRELYWDHAVRSGKWKLVTEEEAAELYDLEADLSETTDLTQRHSEVAQALQEKLCEWEAEVKRHATQLVRESRSVSTQRDSNQPPFSRDVTMRCVSVLLGCMLTSSLAQAAETQAEVHVPNIVYVLADDLGYGDVSCFNENAAWRTPHIDKLASQGMRFTDAHSGSSVCSPTRYGILTGRYAWRTHSKNGVLSGVSPPPISPERLTVARLLQQIGYHTACIGKWHLGWNWATRDDEQGGGVDFSGPVQNGPGAVGFDYYYCLAASLDMPPYVYVEDNRVTSLPNRTTVNKGMGFWRQGDTGADFEHEDVLANFTKRSVAYIQERAVLKSPFFLYLAIPSPHTPILPTREFLGKSGTNANGDFVLQTDDAVGQIVRAIEEAGIAQQTLLIVTSDNGCAPLADYKELAKFGHDPSAEFRGHKADIFEGGHRVPFVIRWPQRVSPATSCEATICLTDLMRTCADVLGVTLSDNAAGDSVSFLPAIKQPELKEPLRASVVHHSINGSFAIRQGKWKLNLCPGSGGWSDPSDAKARRMGLPLVQLYDLEQDSAETSNLARKFPEIVDELAEKLLKDIERGSSTPGERRKNDGDTPFLPEGYPKPSESAFDLNTRQWTDGY</sequence>
<dbReference type="Proteomes" id="UP001642464">
    <property type="component" value="Unassembled WGS sequence"/>
</dbReference>
<dbReference type="PROSITE" id="PS00149">
    <property type="entry name" value="SULFATASE_2"/>
    <property type="match status" value="1"/>
</dbReference>
<feature type="domain" description="Sulfatase N-terminal" evidence="6">
    <location>
        <begin position="34"/>
        <end position="207"/>
    </location>
</feature>
<evidence type="ECO:0000313" key="8">
    <source>
        <dbReference type="Proteomes" id="UP001642464"/>
    </source>
</evidence>
<keyword evidence="4" id="KW-0106">Calcium</keyword>
<feature type="region of interest" description="Disordered" evidence="5">
    <location>
        <begin position="883"/>
        <end position="927"/>
    </location>
</feature>
<dbReference type="InterPro" id="IPR024607">
    <property type="entry name" value="Sulfatase_CS"/>
</dbReference>
<dbReference type="PROSITE" id="PS00523">
    <property type="entry name" value="SULFATASE_1"/>
    <property type="match status" value="1"/>
</dbReference>
<keyword evidence="2" id="KW-0479">Metal-binding</keyword>
<dbReference type="CDD" id="cd16143">
    <property type="entry name" value="ARS_like"/>
    <property type="match status" value="1"/>
</dbReference>
<dbReference type="SUPFAM" id="SSF53649">
    <property type="entry name" value="Alkaline phosphatase-like"/>
    <property type="match status" value="2"/>
</dbReference>
<feature type="compositionally biased region" description="Basic and acidic residues" evidence="5">
    <location>
        <begin position="883"/>
        <end position="899"/>
    </location>
</feature>
<evidence type="ECO:0000313" key="7">
    <source>
        <dbReference type="EMBL" id="CAK9037555.1"/>
    </source>
</evidence>
<protein>
    <submittedName>
        <fullName evidence="7">N-acetylgalactosamine-6-O-sulfatase</fullName>
    </submittedName>
</protein>
<dbReference type="InterPro" id="IPR000917">
    <property type="entry name" value="Sulfatase_N"/>
</dbReference>
<dbReference type="EMBL" id="CAXAMM010015891">
    <property type="protein sequence ID" value="CAK9037555.1"/>
    <property type="molecule type" value="Genomic_DNA"/>
</dbReference>
<dbReference type="Gene3D" id="3.40.720.10">
    <property type="entry name" value="Alkaline Phosphatase, subunit A"/>
    <property type="match status" value="3"/>
</dbReference>
<feature type="domain" description="Sulfatase N-terminal" evidence="6">
    <location>
        <begin position="432"/>
        <end position="777"/>
    </location>
</feature>
<keyword evidence="3" id="KW-0378">Hydrolase</keyword>
<evidence type="ECO:0000256" key="2">
    <source>
        <dbReference type="ARBA" id="ARBA00022723"/>
    </source>
</evidence>
<evidence type="ECO:0000256" key="4">
    <source>
        <dbReference type="ARBA" id="ARBA00022837"/>
    </source>
</evidence>
<keyword evidence="8" id="KW-1185">Reference proteome</keyword>
<dbReference type="Pfam" id="PF00884">
    <property type="entry name" value="Sulfatase"/>
    <property type="match status" value="3"/>
</dbReference>
<dbReference type="PANTHER" id="PTHR42693">
    <property type="entry name" value="ARYLSULFATASE FAMILY MEMBER"/>
    <property type="match status" value="1"/>
</dbReference>
<accession>A0ABP0LEG0</accession>
<comment type="similarity">
    <text evidence="1">Belongs to the sulfatase family.</text>
</comment>
<comment type="caution">
    <text evidence="7">The sequence shown here is derived from an EMBL/GenBank/DDBJ whole genome shotgun (WGS) entry which is preliminary data.</text>
</comment>
<reference evidence="7 8" key="1">
    <citation type="submission" date="2024-02" db="EMBL/GenBank/DDBJ databases">
        <authorList>
            <person name="Chen Y."/>
            <person name="Shah S."/>
            <person name="Dougan E. K."/>
            <person name="Thang M."/>
            <person name="Chan C."/>
        </authorList>
    </citation>
    <scope>NUCLEOTIDE SEQUENCE [LARGE SCALE GENOMIC DNA]</scope>
</reference>
<dbReference type="InterPro" id="IPR017850">
    <property type="entry name" value="Alkaline_phosphatase_core_sf"/>
</dbReference>
<name>A0ABP0LEG0_9DINO</name>
<gene>
    <name evidence="7" type="ORF">SCF082_LOCUS22237</name>
</gene>